<dbReference type="InterPro" id="IPR012354">
    <property type="entry name" value="Esterase_lipase"/>
</dbReference>
<dbReference type="InterPro" id="IPR022742">
    <property type="entry name" value="Hydrolase_4"/>
</dbReference>
<evidence type="ECO:0000313" key="5">
    <source>
        <dbReference type="EMBL" id="PLR86407.1"/>
    </source>
</evidence>
<dbReference type="AlphaFoldDB" id="A0A2N5GS91"/>
<dbReference type="Proteomes" id="UP000235114">
    <property type="component" value="Unassembled WGS sequence"/>
</dbReference>
<dbReference type="Proteomes" id="UP000234951">
    <property type="component" value="Unassembled WGS sequence"/>
</dbReference>
<proteinExistence type="predicted"/>
<keyword evidence="8" id="KW-1185">Reference proteome</keyword>
<protein>
    <submittedName>
        <fullName evidence="5">Carboxylesterase</fullName>
    </submittedName>
</protein>
<evidence type="ECO:0000256" key="2">
    <source>
        <dbReference type="PIRSR" id="PIRSR017388-1"/>
    </source>
</evidence>
<evidence type="ECO:0000313" key="7">
    <source>
        <dbReference type="Proteomes" id="UP000234951"/>
    </source>
</evidence>
<dbReference type="Gene3D" id="3.40.50.1820">
    <property type="entry name" value="alpha/beta hydrolase"/>
    <property type="match status" value="1"/>
</dbReference>
<evidence type="ECO:0000313" key="8">
    <source>
        <dbReference type="Proteomes" id="UP000235114"/>
    </source>
</evidence>
<evidence type="ECO:0000256" key="3">
    <source>
        <dbReference type="PIRSR" id="PIRSR017388-2"/>
    </source>
</evidence>
<dbReference type="InterPro" id="IPR029058">
    <property type="entry name" value="AB_hydrolase_fold"/>
</dbReference>
<feature type="domain" description="Serine aminopeptidase S33" evidence="4">
    <location>
        <begin position="5"/>
        <end position="210"/>
    </location>
</feature>
<dbReference type="PANTHER" id="PTHR43798:SF31">
    <property type="entry name" value="AB HYDROLASE SUPERFAMILY PROTEIN YCLE"/>
    <property type="match status" value="1"/>
</dbReference>
<keyword evidence="1" id="KW-0378">Hydrolase</keyword>
<dbReference type="GO" id="GO:0052689">
    <property type="term" value="F:carboxylic ester hydrolase activity"/>
    <property type="evidence" value="ECO:0007669"/>
    <property type="project" value="InterPro"/>
</dbReference>
<dbReference type="InterPro" id="IPR050266">
    <property type="entry name" value="AB_hydrolase_sf"/>
</dbReference>
<evidence type="ECO:0000259" key="4">
    <source>
        <dbReference type="Pfam" id="PF12146"/>
    </source>
</evidence>
<evidence type="ECO:0000313" key="6">
    <source>
        <dbReference type="EMBL" id="PLR97785.1"/>
    </source>
</evidence>
<reference evidence="6 8" key="2">
    <citation type="submission" date="2017-12" db="EMBL/GenBank/DDBJ databases">
        <title>Comparative Functional Genomics of Dry Heat Resistant strains isolated from the Viking Spacecraft.</title>
        <authorList>
            <person name="Seuylemezian A."/>
            <person name="Cooper K."/>
            <person name="Vaishampayan P."/>
        </authorList>
    </citation>
    <scope>NUCLEOTIDE SEQUENCE [LARGE SCALE GENOMIC DNA]</scope>
    <source>
        <strain evidence="6 8">ATCC 29669</strain>
    </source>
</reference>
<dbReference type="EMBL" id="PGVD01000027">
    <property type="protein sequence ID" value="PLR97785.1"/>
    <property type="molecule type" value="Genomic_DNA"/>
</dbReference>
<dbReference type="PANTHER" id="PTHR43798">
    <property type="entry name" value="MONOACYLGLYCEROL LIPASE"/>
    <property type="match status" value="1"/>
</dbReference>
<feature type="active site" description="Charge relay system" evidence="2">
    <location>
        <position position="177"/>
    </location>
</feature>
<feature type="binding site" evidence="3">
    <location>
        <position position="10"/>
    </location>
    <ligand>
        <name>substrate</name>
    </ligand>
</feature>
<name>A0A2N5GS91_9BACI</name>
<dbReference type="GO" id="GO:0016020">
    <property type="term" value="C:membrane"/>
    <property type="evidence" value="ECO:0007669"/>
    <property type="project" value="TreeGrafter"/>
</dbReference>
<sequence length="235" mass="26587">MIGCLCIHGFTGSPFEIEPLVSYLQERTDWEFSIPTLPGHGETLSLKGIRYKQWIEHAEKELQMLLEKCDEVYLIGFSMGGIIASYLAVHYPVTKLVLLSAAAYYVNPRQLAADIGLMVKDAVAGSLLENELFHRYKRKIISTPLSATIQFRRLVASIRPLLKQIQIPTFIAQGEEDGIVPLKSARYLYDKIGTNHKDIKYVSNSGHLICHCDKREQLFSDVFQFLKADEPAEVI</sequence>
<comment type="caution">
    <text evidence="5">The sequence shown here is derived from an EMBL/GenBank/DDBJ whole genome shotgun (WGS) entry which is preliminary data.</text>
</comment>
<dbReference type="EMBL" id="PGVA01000003">
    <property type="protein sequence ID" value="PLR86407.1"/>
    <property type="molecule type" value="Genomic_DNA"/>
</dbReference>
<dbReference type="OrthoDB" id="9786110at2"/>
<feature type="active site" description="Nucleophile" evidence="2">
    <location>
        <position position="78"/>
    </location>
</feature>
<dbReference type="RefSeq" id="WP_101575502.1">
    <property type="nucleotide sequence ID" value="NZ_PGVA01000003.1"/>
</dbReference>
<accession>A0A2N5GS91</accession>
<dbReference type="Pfam" id="PF12146">
    <property type="entry name" value="Hydrolase_4"/>
    <property type="match status" value="1"/>
</dbReference>
<feature type="binding site" evidence="3">
    <location>
        <position position="79"/>
    </location>
    <ligand>
        <name>substrate</name>
    </ligand>
</feature>
<feature type="active site" description="Charge relay system" evidence="2">
    <location>
        <position position="207"/>
    </location>
</feature>
<gene>
    <name evidence="5" type="ORF">CU635_01475</name>
    <name evidence="6" type="ORF">CVD25_09785</name>
</gene>
<dbReference type="SUPFAM" id="SSF53474">
    <property type="entry name" value="alpha/beta-Hydrolases"/>
    <property type="match status" value="1"/>
</dbReference>
<dbReference type="PIRSF" id="PIRSF017388">
    <property type="entry name" value="Esterase_lipase"/>
    <property type="match status" value="1"/>
</dbReference>
<organism evidence="5 7">
    <name type="scientific">Bacillus canaveralius</name>
    <dbReference type="NCBI Taxonomy" id="1403243"/>
    <lineage>
        <taxon>Bacteria</taxon>
        <taxon>Bacillati</taxon>
        <taxon>Bacillota</taxon>
        <taxon>Bacilli</taxon>
        <taxon>Bacillales</taxon>
        <taxon>Bacillaceae</taxon>
        <taxon>Bacillus</taxon>
    </lineage>
</organism>
<reference evidence="5 7" key="1">
    <citation type="submission" date="2017-11" db="EMBL/GenBank/DDBJ databases">
        <title>Comparitive Functional Genomics of Dry Heat Resistant strains isolated from the Viking Spacecraft.</title>
        <authorList>
            <person name="Seuylemezian A."/>
            <person name="Cooper K."/>
            <person name="Vaishampayan P."/>
        </authorList>
    </citation>
    <scope>NUCLEOTIDE SEQUENCE [LARGE SCALE GENOMIC DNA]</scope>
    <source>
        <strain evidence="5 7">M4.6</strain>
    </source>
</reference>
<evidence type="ECO:0000256" key="1">
    <source>
        <dbReference type="ARBA" id="ARBA00022801"/>
    </source>
</evidence>